<comment type="caution">
    <text evidence="1">The sequence shown here is derived from an EMBL/GenBank/DDBJ whole genome shotgun (WGS) entry which is preliminary data.</text>
</comment>
<protein>
    <submittedName>
        <fullName evidence="1">Uncharacterized protein</fullName>
    </submittedName>
</protein>
<accession>A0ABP8BJC1</accession>
<gene>
    <name evidence="1" type="ORF">GCM10022252_73430</name>
</gene>
<evidence type="ECO:0000313" key="1">
    <source>
        <dbReference type="EMBL" id="GAA4208401.1"/>
    </source>
</evidence>
<organism evidence="1 2">
    <name type="scientific">Streptosporangium oxazolinicum</name>
    <dbReference type="NCBI Taxonomy" id="909287"/>
    <lineage>
        <taxon>Bacteria</taxon>
        <taxon>Bacillati</taxon>
        <taxon>Actinomycetota</taxon>
        <taxon>Actinomycetes</taxon>
        <taxon>Streptosporangiales</taxon>
        <taxon>Streptosporangiaceae</taxon>
        <taxon>Streptosporangium</taxon>
    </lineage>
</organism>
<dbReference type="RefSeq" id="WP_344922918.1">
    <property type="nucleotide sequence ID" value="NZ_BAABAQ010000019.1"/>
</dbReference>
<proteinExistence type="predicted"/>
<keyword evidence="2" id="KW-1185">Reference proteome</keyword>
<dbReference type="Proteomes" id="UP001501251">
    <property type="component" value="Unassembled WGS sequence"/>
</dbReference>
<sequence length="122" mass="12980">MRPGDRLWAAEYLSDRYAAGDHRAAWQRHLQPMPAREALAAAAADPCATPAARMAALTLTPVVRADLEKELAALDGRELDLITAVRADGVARSRVGAALCLTKQGACQRADRLAGRIASTTC</sequence>
<dbReference type="EMBL" id="BAABAQ010000019">
    <property type="protein sequence ID" value="GAA4208401.1"/>
    <property type="molecule type" value="Genomic_DNA"/>
</dbReference>
<evidence type="ECO:0000313" key="2">
    <source>
        <dbReference type="Proteomes" id="UP001501251"/>
    </source>
</evidence>
<reference evidence="2" key="1">
    <citation type="journal article" date="2019" name="Int. J. Syst. Evol. Microbiol.">
        <title>The Global Catalogue of Microorganisms (GCM) 10K type strain sequencing project: providing services to taxonomists for standard genome sequencing and annotation.</title>
        <authorList>
            <consortium name="The Broad Institute Genomics Platform"/>
            <consortium name="The Broad Institute Genome Sequencing Center for Infectious Disease"/>
            <person name="Wu L."/>
            <person name="Ma J."/>
        </authorList>
    </citation>
    <scope>NUCLEOTIDE SEQUENCE [LARGE SCALE GENOMIC DNA]</scope>
    <source>
        <strain evidence="2">JCM 17388</strain>
    </source>
</reference>
<name>A0ABP8BJC1_9ACTN</name>